<keyword evidence="10 11" id="KW-0472">Membrane</keyword>
<evidence type="ECO:0000256" key="4">
    <source>
        <dbReference type="ARBA" id="ARBA00022692"/>
    </source>
</evidence>
<keyword evidence="6 11" id="KW-0067">ATP-binding</keyword>
<dbReference type="PIRSF" id="PIRSF001296">
    <property type="entry name" value="K_ATPase_KdpC"/>
    <property type="match status" value="1"/>
</dbReference>
<dbReference type="Proteomes" id="UP000612893">
    <property type="component" value="Unassembled WGS sequence"/>
</dbReference>
<name>A0A934NAR9_9BACT</name>
<evidence type="ECO:0000313" key="14">
    <source>
        <dbReference type="Proteomes" id="UP000612893"/>
    </source>
</evidence>
<evidence type="ECO:0000256" key="2">
    <source>
        <dbReference type="ARBA" id="ARBA00022475"/>
    </source>
</evidence>
<dbReference type="GO" id="GO:0005524">
    <property type="term" value="F:ATP binding"/>
    <property type="evidence" value="ECO:0007669"/>
    <property type="project" value="UniProtKB-UniRule"/>
</dbReference>
<dbReference type="HAMAP" id="MF_00276">
    <property type="entry name" value="KdpC"/>
    <property type="match status" value="1"/>
</dbReference>
<reference evidence="13" key="1">
    <citation type="submission" date="2020-10" db="EMBL/GenBank/DDBJ databases">
        <title>Ca. Dormibacterota MAGs.</title>
        <authorList>
            <person name="Montgomery K."/>
        </authorList>
    </citation>
    <scope>NUCLEOTIDE SEQUENCE [LARGE SCALE GENOMIC DNA]</scope>
    <source>
        <strain evidence="13">SC8812_S17_10</strain>
    </source>
</reference>
<feature type="transmembrane region" description="Helical" evidence="11">
    <location>
        <begin position="12"/>
        <end position="35"/>
    </location>
</feature>
<dbReference type="Pfam" id="PF02669">
    <property type="entry name" value="KdpC"/>
    <property type="match status" value="1"/>
</dbReference>
<comment type="caution">
    <text evidence="13">The sequence shown here is derived from an EMBL/GenBank/DDBJ whole genome shotgun (WGS) entry which is preliminary data.</text>
</comment>
<keyword evidence="9 11" id="KW-0406">Ion transport</keyword>
<protein>
    <recommendedName>
        <fullName evidence="11">Potassium-transporting ATPase KdpC subunit</fullName>
    </recommendedName>
    <alternativeName>
        <fullName evidence="11">ATP phosphohydrolase [potassium-transporting] C chain</fullName>
    </alternativeName>
    <alternativeName>
        <fullName evidence="11">Potassium-binding and translocating subunit C</fullName>
    </alternativeName>
    <alternativeName>
        <fullName evidence="11">Potassium-translocating ATPase C chain</fullName>
    </alternativeName>
</protein>
<organism evidence="13 14">
    <name type="scientific">Candidatus Nephthysia bennettiae</name>
    <dbReference type="NCBI Taxonomy" id="3127016"/>
    <lineage>
        <taxon>Bacteria</taxon>
        <taxon>Bacillati</taxon>
        <taxon>Candidatus Dormiibacterota</taxon>
        <taxon>Candidatus Dormibacteria</taxon>
        <taxon>Candidatus Dormibacterales</taxon>
        <taxon>Candidatus Dormibacteraceae</taxon>
        <taxon>Candidatus Nephthysia</taxon>
    </lineage>
</organism>
<evidence type="ECO:0000256" key="10">
    <source>
        <dbReference type="ARBA" id="ARBA00023136"/>
    </source>
</evidence>
<keyword evidence="7 11" id="KW-0630">Potassium</keyword>
<evidence type="ECO:0000256" key="6">
    <source>
        <dbReference type="ARBA" id="ARBA00022840"/>
    </source>
</evidence>
<keyword evidence="8 11" id="KW-1133">Transmembrane helix</keyword>
<feature type="region of interest" description="Disordered" evidence="12">
    <location>
        <begin position="77"/>
        <end position="98"/>
    </location>
</feature>
<keyword evidence="4 11" id="KW-0812">Transmembrane</keyword>
<dbReference type="AlphaFoldDB" id="A0A934NAR9"/>
<comment type="subcellular location">
    <subcellularLocation>
        <location evidence="11">Cell membrane</location>
        <topology evidence="11">Single-pass membrane protein</topology>
    </subcellularLocation>
</comment>
<comment type="similarity">
    <text evidence="11">Belongs to the KdpC family.</text>
</comment>
<comment type="function">
    <text evidence="11">Part of the high-affinity ATP-driven potassium transport (or Kdp) system, which catalyzes the hydrolysis of ATP coupled with the electrogenic transport of potassium into the cytoplasm. This subunit acts as a catalytic chaperone that increases the ATP-binding affinity of the ATP-hydrolyzing subunit KdpB by the formation of a transient KdpB/KdpC/ATP ternary complex.</text>
</comment>
<accession>A0A934NAR9</accession>
<evidence type="ECO:0000256" key="7">
    <source>
        <dbReference type="ARBA" id="ARBA00022958"/>
    </source>
</evidence>
<dbReference type="GO" id="GO:0008556">
    <property type="term" value="F:P-type potassium transmembrane transporter activity"/>
    <property type="evidence" value="ECO:0007669"/>
    <property type="project" value="InterPro"/>
</dbReference>
<dbReference type="NCBIfam" id="NF001454">
    <property type="entry name" value="PRK00315.1"/>
    <property type="match status" value="1"/>
</dbReference>
<evidence type="ECO:0000313" key="13">
    <source>
        <dbReference type="EMBL" id="MBJ7600064.1"/>
    </source>
</evidence>
<keyword evidence="14" id="KW-1185">Reference proteome</keyword>
<dbReference type="InterPro" id="IPR003820">
    <property type="entry name" value="KdpC"/>
</dbReference>
<dbReference type="GO" id="GO:0005886">
    <property type="term" value="C:plasma membrane"/>
    <property type="evidence" value="ECO:0007669"/>
    <property type="project" value="UniProtKB-SubCell"/>
</dbReference>
<dbReference type="PANTHER" id="PTHR30042">
    <property type="entry name" value="POTASSIUM-TRANSPORTING ATPASE C CHAIN"/>
    <property type="match status" value="1"/>
</dbReference>
<evidence type="ECO:0000256" key="12">
    <source>
        <dbReference type="SAM" id="MobiDB-lite"/>
    </source>
</evidence>
<gene>
    <name evidence="11 13" type="primary">kdpC</name>
    <name evidence="13" type="ORF">JF922_18550</name>
</gene>
<dbReference type="EMBL" id="JAEKNR010000186">
    <property type="protein sequence ID" value="MBJ7600064.1"/>
    <property type="molecule type" value="Genomic_DNA"/>
</dbReference>
<evidence type="ECO:0000256" key="8">
    <source>
        <dbReference type="ARBA" id="ARBA00022989"/>
    </source>
</evidence>
<feature type="compositionally biased region" description="Polar residues" evidence="12">
    <location>
        <begin position="87"/>
        <end position="97"/>
    </location>
</feature>
<dbReference type="PANTHER" id="PTHR30042:SF2">
    <property type="entry name" value="POTASSIUM-TRANSPORTING ATPASE KDPC SUBUNIT"/>
    <property type="match status" value="1"/>
</dbReference>
<evidence type="ECO:0000256" key="9">
    <source>
        <dbReference type="ARBA" id="ARBA00023065"/>
    </source>
</evidence>
<proteinExistence type="inferred from homology"/>
<keyword evidence="5 11" id="KW-0547">Nucleotide-binding</keyword>
<evidence type="ECO:0000256" key="11">
    <source>
        <dbReference type="HAMAP-Rule" id="MF_00276"/>
    </source>
</evidence>
<evidence type="ECO:0000256" key="3">
    <source>
        <dbReference type="ARBA" id="ARBA00022538"/>
    </source>
</evidence>
<dbReference type="NCBIfam" id="TIGR00681">
    <property type="entry name" value="kdpC"/>
    <property type="match status" value="1"/>
</dbReference>
<keyword evidence="2 11" id="KW-1003">Cell membrane</keyword>
<keyword evidence="1 11" id="KW-0813">Transport</keyword>
<evidence type="ECO:0000256" key="5">
    <source>
        <dbReference type="ARBA" id="ARBA00022741"/>
    </source>
</evidence>
<keyword evidence="3 11" id="KW-0633">Potassium transport</keyword>
<comment type="subunit">
    <text evidence="11">The system is composed of three essential subunits: KdpA, KdpB and KdpC.</text>
</comment>
<sequence length="200" mass="21215">MPSELVRALRLTLVVAVVTGLIYPLVITGAAQVAFHDQANGSLVTKNGQTVGSRLIGQYFTKPEYFHGRLSSTVDPSNPTRALPYNAANSAGSNLGPSNKALIDRVSKDVNTTRQENGLPSGTQVPVDLVTSDFSGVDPDVSEAAALIQVNRVASARNLDPAKVRSLIERHVQGRVLGMFGEAHVNVLDVNMALDSGEAR</sequence>
<evidence type="ECO:0000256" key="1">
    <source>
        <dbReference type="ARBA" id="ARBA00022448"/>
    </source>
</evidence>